<evidence type="ECO:0000313" key="1">
    <source>
        <dbReference type="EMBL" id="KAF2902380.1"/>
    </source>
</evidence>
<sequence length="50" mass="5514">CHLSEPEVARIVTLVEEGYNYRAVSDRIPGIRWIQSTSGARSPSCDYSSG</sequence>
<accession>A0A8K0DL13</accession>
<dbReference type="EMBL" id="VTPC01001318">
    <property type="protein sequence ID" value="KAF2902380.1"/>
    <property type="molecule type" value="Genomic_DNA"/>
</dbReference>
<reference evidence="1" key="1">
    <citation type="submission" date="2019-08" db="EMBL/GenBank/DDBJ databases">
        <title>The genome of the North American firefly Photinus pyralis.</title>
        <authorList>
            <consortium name="Photinus pyralis genome working group"/>
            <person name="Fallon T.R."/>
            <person name="Sander Lower S.E."/>
            <person name="Weng J.-K."/>
        </authorList>
    </citation>
    <scope>NUCLEOTIDE SEQUENCE</scope>
    <source>
        <strain evidence="1">TRF0915ILg1</strain>
        <tissue evidence="1">Whole body</tissue>
    </source>
</reference>
<evidence type="ECO:0000313" key="2">
    <source>
        <dbReference type="Proteomes" id="UP000801492"/>
    </source>
</evidence>
<gene>
    <name evidence="1" type="ORF">ILUMI_03808</name>
</gene>
<protein>
    <submittedName>
        <fullName evidence="1">Uncharacterized protein</fullName>
    </submittedName>
</protein>
<dbReference type="AlphaFoldDB" id="A0A8K0DL13"/>
<keyword evidence="2" id="KW-1185">Reference proteome</keyword>
<proteinExistence type="predicted"/>
<comment type="caution">
    <text evidence="1">The sequence shown here is derived from an EMBL/GenBank/DDBJ whole genome shotgun (WGS) entry which is preliminary data.</text>
</comment>
<feature type="non-terminal residue" evidence="1">
    <location>
        <position position="1"/>
    </location>
</feature>
<name>A0A8K0DL13_IGNLU</name>
<organism evidence="1 2">
    <name type="scientific">Ignelater luminosus</name>
    <name type="common">Cucubano</name>
    <name type="synonym">Pyrophorus luminosus</name>
    <dbReference type="NCBI Taxonomy" id="2038154"/>
    <lineage>
        <taxon>Eukaryota</taxon>
        <taxon>Metazoa</taxon>
        <taxon>Ecdysozoa</taxon>
        <taxon>Arthropoda</taxon>
        <taxon>Hexapoda</taxon>
        <taxon>Insecta</taxon>
        <taxon>Pterygota</taxon>
        <taxon>Neoptera</taxon>
        <taxon>Endopterygota</taxon>
        <taxon>Coleoptera</taxon>
        <taxon>Polyphaga</taxon>
        <taxon>Elateriformia</taxon>
        <taxon>Elateroidea</taxon>
        <taxon>Elateridae</taxon>
        <taxon>Agrypninae</taxon>
        <taxon>Pyrophorini</taxon>
        <taxon>Ignelater</taxon>
    </lineage>
</organism>
<dbReference type="Proteomes" id="UP000801492">
    <property type="component" value="Unassembled WGS sequence"/>
</dbReference>